<name>A0A0G0B162_9BACT</name>
<organism evidence="1 2">
    <name type="scientific">Candidatus Gottesmanbacteria bacterium GW2011_GWA1_34_13</name>
    <dbReference type="NCBI Taxonomy" id="1618434"/>
    <lineage>
        <taxon>Bacteria</taxon>
        <taxon>Candidatus Gottesmaniibacteriota</taxon>
    </lineage>
</organism>
<comment type="caution">
    <text evidence="1">The sequence shown here is derived from an EMBL/GenBank/DDBJ whole genome shotgun (WGS) entry which is preliminary data.</text>
</comment>
<feature type="non-terminal residue" evidence="1">
    <location>
        <position position="1"/>
    </location>
</feature>
<proteinExistence type="predicted"/>
<evidence type="ECO:0000313" key="2">
    <source>
        <dbReference type="Proteomes" id="UP000034176"/>
    </source>
</evidence>
<dbReference type="Proteomes" id="UP000034176">
    <property type="component" value="Unassembled WGS sequence"/>
</dbReference>
<evidence type="ECO:0000313" key="1">
    <source>
        <dbReference type="EMBL" id="KKP57401.1"/>
    </source>
</evidence>
<gene>
    <name evidence="1" type="ORF">UR52_C0032G0005</name>
</gene>
<sequence>SSSINATCTDPSLVITNWWWTFIGEIELTGTIAEIPKSLPISTPVPSPSPSPSIFPTPSPTFTFLDLKNLLLNYINDQDETYHFLDGKVNMLDASWVIKWIH</sequence>
<reference evidence="1 2" key="1">
    <citation type="journal article" date="2015" name="Nature">
        <title>rRNA introns, odd ribosomes, and small enigmatic genomes across a large radiation of phyla.</title>
        <authorList>
            <person name="Brown C.T."/>
            <person name="Hug L.A."/>
            <person name="Thomas B.C."/>
            <person name="Sharon I."/>
            <person name="Castelle C.J."/>
            <person name="Singh A."/>
            <person name="Wilkins M.J."/>
            <person name="Williams K.H."/>
            <person name="Banfield J.F."/>
        </authorList>
    </citation>
    <scope>NUCLEOTIDE SEQUENCE [LARGE SCALE GENOMIC DNA]</scope>
</reference>
<accession>A0A0G0B162</accession>
<dbReference type="AlphaFoldDB" id="A0A0G0B162"/>
<protein>
    <submittedName>
        <fullName evidence="1">Uncharacterized protein</fullName>
    </submittedName>
</protein>
<dbReference type="EMBL" id="LBPN01000032">
    <property type="protein sequence ID" value="KKP57401.1"/>
    <property type="molecule type" value="Genomic_DNA"/>
</dbReference>